<reference evidence="3 4" key="1">
    <citation type="submission" date="2018-07" db="EMBL/GenBank/DDBJ databases">
        <title>Genomic Encyclopedia of Type Strains, Phase III (KMG-III): the genomes of soil and plant-associated and newly described type strains.</title>
        <authorList>
            <person name="Whitman W."/>
        </authorList>
    </citation>
    <scope>NUCLEOTIDE SEQUENCE [LARGE SCALE GENOMIC DNA]</scope>
    <source>
        <strain evidence="3 4">CECT 7287</strain>
    </source>
</reference>
<evidence type="ECO:0000313" key="4">
    <source>
        <dbReference type="Proteomes" id="UP000256977"/>
    </source>
</evidence>
<evidence type="ECO:0000256" key="1">
    <source>
        <dbReference type="ARBA" id="ARBA00005622"/>
    </source>
</evidence>
<proteinExistence type="inferred from homology"/>
<accession>A0A3D9KH38</accession>
<dbReference type="EMBL" id="QRDZ01000005">
    <property type="protein sequence ID" value="RED85200.1"/>
    <property type="molecule type" value="Genomic_DNA"/>
</dbReference>
<sequence length="270" mass="30098">MSEVKRSALSVNYCEEHRLLAQRNGREYRILIAMPTEPPPPGGYPVLYALDGDATFLTMAEATRLQTRKPHGFDPAVVVGIGYPSGEPFDMSRRCYDFTMPAEEGTLPERPDGRPWPENGGADLFLDFLEHDLLPFIAGLFPVDASRRTLFGHSLGGLFVLHALFSQPSLFSRYAAGSPSIWWGNGAILEQFDAFVRRFDGRLPSVRLLFTLGAEELSDMVEDAEKLFAKLQPFKDDNGGFRPEFVKFPEEEHVSVLPAAISRVVKFGLS</sequence>
<dbReference type="RefSeq" id="WP_116060198.1">
    <property type="nucleotide sequence ID" value="NZ_QRDZ01000005.1"/>
</dbReference>
<dbReference type="Pfam" id="PF00756">
    <property type="entry name" value="Esterase"/>
    <property type="match status" value="1"/>
</dbReference>
<protein>
    <recommendedName>
        <fullName evidence="5">Alpha/beta superfamily hydrolase</fullName>
    </recommendedName>
</protein>
<evidence type="ECO:0000313" key="3">
    <source>
        <dbReference type="EMBL" id="RED85200.1"/>
    </source>
</evidence>
<comment type="similarity">
    <text evidence="1">Belongs to the esterase D family.</text>
</comment>
<dbReference type="AlphaFoldDB" id="A0A3D9KH38"/>
<evidence type="ECO:0000256" key="2">
    <source>
        <dbReference type="ARBA" id="ARBA00022801"/>
    </source>
</evidence>
<dbReference type="PANTHER" id="PTHR40841">
    <property type="entry name" value="SIDEROPHORE TRIACETYLFUSARININE C ESTERASE"/>
    <property type="match status" value="1"/>
</dbReference>
<dbReference type="InterPro" id="IPR029058">
    <property type="entry name" value="AB_hydrolase_fold"/>
</dbReference>
<dbReference type="SUPFAM" id="SSF53474">
    <property type="entry name" value="alpha/beta-Hydrolases"/>
    <property type="match status" value="1"/>
</dbReference>
<organism evidence="3 4">
    <name type="scientific">Cohnella phaseoli</name>
    <dbReference type="NCBI Taxonomy" id="456490"/>
    <lineage>
        <taxon>Bacteria</taxon>
        <taxon>Bacillati</taxon>
        <taxon>Bacillota</taxon>
        <taxon>Bacilli</taxon>
        <taxon>Bacillales</taxon>
        <taxon>Paenibacillaceae</taxon>
        <taxon>Cohnella</taxon>
    </lineage>
</organism>
<dbReference type="Proteomes" id="UP000256977">
    <property type="component" value="Unassembled WGS sequence"/>
</dbReference>
<dbReference type="GO" id="GO:0016788">
    <property type="term" value="F:hydrolase activity, acting on ester bonds"/>
    <property type="evidence" value="ECO:0007669"/>
    <property type="project" value="TreeGrafter"/>
</dbReference>
<keyword evidence="2" id="KW-0378">Hydrolase</keyword>
<dbReference type="OrthoDB" id="9784036at2"/>
<gene>
    <name evidence="3" type="ORF">DFP98_105211</name>
</gene>
<name>A0A3D9KH38_9BACL</name>
<dbReference type="InterPro" id="IPR000801">
    <property type="entry name" value="Esterase-like"/>
</dbReference>
<evidence type="ECO:0008006" key="5">
    <source>
        <dbReference type="Google" id="ProtNLM"/>
    </source>
</evidence>
<comment type="caution">
    <text evidence="3">The sequence shown here is derived from an EMBL/GenBank/DDBJ whole genome shotgun (WGS) entry which is preliminary data.</text>
</comment>
<dbReference type="PANTHER" id="PTHR40841:SF2">
    <property type="entry name" value="SIDEROPHORE-DEGRADING ESTERASE (EUROFUNG)"/>
    <property type="match status" value="1"/>
</dbReference>
<dbReference type="Gene3D" id="3.40.50.1820">
    <property type="entry name" value="alpha/beta hydrolase"/>
    <property type="match status" value="1"/>
</dbReference>
<keyword evidence="4" id="KW-1185">Reference proteome</keyword>
<dbReference type="InterPro" id="IPR052558">
    <property type="entry name" value="Siderophore_Hydrolase_D"/>
</dbReference>